<dbReference type="InterPro" id="IPR021373">
    <property type="entry name" value="DUF2993"/>
</dbReference>
<evidence type="ECO:0000313" key="1">
    <source>
        <dbReference type="EMBL" id="BAY69370.1"/>
    </source>
</evidence>
<accession>A0A1Z4KK70</accession>
<evidence type="ECO:0000313" key="2">
    <source>
        <dbReference type="Proteomes" id="UP000217507"/>
    </source>
</evidence>
<dbReference type="EMBL" id="AP018216">
    <property type="protein sequence ID" value="BAY69370.1"/>
    <property type="molecule type" value="Genomic_DNA"/>
</dbReference>
<sequence>MPDKQNLEEKLISQVAERSISNQLDTAEQIDIYVQTDILKVVQGQADGVTVSGQGLVTKQNIRVQEIQVKTDSIAINPLSAIFGEVQLDKPVNLTARVILTEADINSAIASDFTRNFMQDFELNVEGEIISFEMQDVQIFLPSDGQMGFRGSFLLKEKNNRRSLGFTAMLRPRTHCQPIILESFHCTEGKGVSLELITALVQKAKELVSLPYFVWEGMKIRIKNMEIRQSILILLLEVNLAQLPESIMEKSE</sequence>
<evidence type="ECO:0008006" key="3">
    <source>
        <dbReference type="Google" id="ProtNLM"/>
    </source>
</evidence>
<dbReference type="Pfam" id="PF11209">
    <property type="entry name" value="LmeA"/>
    <property type="match status" value="1"/>
</dbReference>
<organism evidence="1 2">
    <name type="scientific">Trichormus variabilis NIES-23</name>
    <dbReference type="NCBI Taxonomy" id="1973479"/>
    <lineage>
        <taxon>Bacteria</taxon>
        <taxon>Bacillati</taxon>
        <taxon>Cyanobacteriota</taxon>
        <taxon>Cyanophyceae</taxon>
        <taxon>Nostocales</taxon>
        <taxon>Nostocaceae</taxon>
        <taxon>Trichormus</taxon>
    </lineage>
</organism>
<protein>
    <recommendedName>
        <fullName evidence="3">DUF2993 domain-containing protein</fullName>
    </recommendedName>
</protein>
<dbReference type="AlphaFoldDB" id="A0A1Z4KK70"/>
<dbReference type="Proteomes" id="UP000217507">
    <property type="component" value="Chromosome"/>
</dbReference>
<proteinExistence type="predicted"/>
<reference evidence="1 2" key="1">
    <citation type="submission" date="2017-06" db="EMBL/GenBank/DDBJ databases">
        <title>Genome sequencing of cyanobaciteial culture collection at National Institute for Environmental Studies (NIES).</title>
        <authorList>
            <person name="Hirose Y."/>
            <person name="Shimura Y."/>
            <person name="Fujisawa T."/>
            <person name="Nakamura Y."/>
            <person name="Kawachi M."/>
        </authorList>
    </citation>
    <scope>NUCLEOTIDE SEQUENCE [LARGE SCALE GENOMIC DNA]</scope>
    <source>
        <strain evidence="1 2">NIES-23</strain>
    </source>
</reference>
<name>A0A1Z4KK70_ANAVA</name>
<gene>
    <name evidence="1" type="ORF">NIES23_21640</name>
</gene>